<name>A0A558D8R4_9GAMM</name>
<protein>
    <submittedName>
        <fullName evidence="1">Uncharacterized protein</fullName>
    </submittedName>
</protein>
<dbReference type="AlphaFoldDB" id="A0A558D8R4"/>
<reference evidence="1 2" key="1">
    <citation type="submission" date="2019-07" db="EMBL/GenBank/DDBJ databases">
        <title>The pathways for chlorine oxyanion respiration interact through the shared metabolite chlorate.</title>
        <authorList>
            <person name="Barnum T.P."/>
            <person name="Cheng Y."/>
            <person name="Hill K.A."/>
            <person name="Lucas L.N."/>
            <person name="Carlson H.K."/>
            <person name="Coates J.D."/>
        </authorList>
    </citation>
    <scope>NUCLEOTIDE SEQUENCE [LARGE SCALE GENOMIC DNA]</scope>
    <source>
        <strain evidence="1">BK-3</strain>
    </source>
</reference>
<proteinExistence type="predicted"/>
<dbReference type="Proteomes" id="UP000317355">
    <property type="component" value="Unassembled WGS sequence"/>
</dbReference>
<sequence>MKDNPDTTTTVSDRALEMIMRDVLDGLFELSLESSFAAHCGDVEILAIQPEQAVSQNQDLLEAEKPNADIIEFPGYKRAYG</sequence>
<organism evidence="1 2">
    <name type="scientific">Sedimenticola thiotaurini</name>
    <dbReference type="NCBI Taxonomy" id="1543721"/>
    <lineage>
        <taxon>Bacteria</taxon>
        <taxon>Pseudomonadati</taxon>
        <taxon>Pseudomonadota</taxon>
        <taxon>Gammaproteobacteria</taxon>
        <taxon>Chromatiales</taxon>
        <taxon>Sedimenticolaceae</taxon>
        <taxon>Sedimenticola</taxon>
    </lineage>
</organism>
<gene>
    <name evidence="1" type="ORF">FHK82_06090</name>
</gene>
<comment type="caution">
    <text evidence="1">The sequence shown here is derived from an EMBL/GenBank/DDBJ whole genome shotgun (WGS) entry which is preliminary data.</text>
</comment>
<evidence type="ECO:0000313" key="2">
    <source>
        <dbReference type="Proteomes" id="UP000317355"/>
    </source>
</evidence>
<dbReference type="EMBL" id="VMRY01000015">
    <property type="protein sequence ID" value="TVT57353.1"/>
    <property type="molecule type" value="Genomic_DNA"/>
</dbReference>
<accession>A0A558D8R4</accession>
<evidence type="ECO:0000313" key="1">
    <source>
        <dbReference type="EMBL" id="TVT57353.1"/>
    </source>
</evidence>